<gene>
    <name evidence="1" type="ORF">HNP60_001944</name>
</gene>
<comment type="caution">
    <text evidence="1">The sequence shown here is derived from an EMBL/GenBank/DDBJ whole genome shotgun (WGS) entry which is preliminary data.</text>
</comment>
<keyword evidence="2" id="KW-1185">Reference proteome</keyword>
<sequence length="115" mass="12498">MTDQTTDAAVEPSDEDYALAIEIVKLHFRGAQIGSVVAVRDAAMLAARHRQAERQRAERAEKQLAEACNPAVLVEIGKAMNVDIIELYQRAFERGKLALDAAGYVRTAQTEGGEG</sequence>
<accession>A0ABR6NFB4</accession>
<reference evidence="1 2" key="1">
    <citation type="submission" date="2020-08" db="EMBL/GenBank/DDBJ databases">
        <title>Exploring microbial biodiversity for novel pathways involved in the catabolism of aromatic compounds derived from lignin.</title>
        <authorList>
            <person name="Elkins J."/>
        </authorList>
    </citation>
    <scope>NUCLEOTIDE SEQUENCE [LARGE SCALE GENOMIC DNA]</scope>
    <source>
        <strain evidence="1 2">B1D3A</strain>
    </source>
</reference>
<dbReference type="EMBL" id="JACHKA010000001">
    <property type="protein sequence ID" value="MBB5985970.1"/>
    <property type="molecule type" value="Genomic_DNA"/>
</dbReference>
<protein>
    <submittedName>
        <fullName evidence="1">Uncharacterized protein</fullName>
    </submittedName>
</protein>
<name>A0ABR6NFB4_9SPHN</name>
<organism evidence="1 2">
    <name type="scientific">Sphingobium lignivorans</name>
    <dbReference type="NCBI Taxonomy" id="2735886"/>
    <lineage>
        <taxon>Bacteria</taxon>
        <taxon>Pseudomonadati</taxon>
        <taxon>Pseudomonadota</taxon>
        <taxon>Alphaproteobacteria</taxon>
        <taxon>Sphingomonadales</taxon>
        <taxon>Sphingomonadaceae</taxon>
        <taxon>Sphingobium</taxon>
    </lineage>
</organism>
<evidence type="ECO:0000313" key="1">
    <source>
        <dbReference type="EMBL" id="MBB5985970.1"/>
    </source>
</evidence>
<dbReference type="RefSeq" id="WP_184152975.1">
    <property type="nucleotide sequence ID" value="NZ_JACHKA010000001.1"/>
</dbReference>
<proteinExistence type="predicted"/>
<evidence type="ECO:0000313" key="2">
    <source>
        <dbReference type="Proteomes" id="UP001138540"/>
    </source>
</evidence>
<dbReference type="Proteomes" id="UP001138540">
    <property type="component" value="Unassembled WGS sequence"/>
</dbReference>